<evidence type="ECO:0000313" key="2">
    <source>
        <dbReference type="EMBL" id="TCK27859.1"/>
    </source>
</evidence>
<protein>
    <submittedName>
        <fullName evidence="2">Uncharacterized protein DUF3291</fullName>
    </submittedName>
</protein>
<comment type="caution">
    <text evidence="2">The sequence shown here is derived from an EMBL/GenBank/DDBJ whole genome shotgun (WGS) entry which is preliminary data.</text>
</comment>
<dbReference type="InterPro" id="IPR021708">
    <property type="entry name" value="DUF3291"/>
</dbReference>
<dbReference type="Proteomes" id="UP000295560">
    <property type="component" value="Unassembled WGS sequence"/>
</dbReference>
<dbReference type="EMBL" id="SMFZ01000001">
    <property type="protein sequence ID" value="TCK27859.1"/>
    <property type="molecule type" value="Genomic_DNA"/>
</dbReference>
<dbReference type="Pfam" id="PF11695">
    <property type="entry name" value="DUF3291"/>
    <property type="match status" value="1"/>
</dbReference>
<evidence type="ECO:0000259" key="1">
    <source>
        <dbReference type="Pfam" id="PF11695"/>
    </source>
</evidence>
<dbReference type="InterPro" id="IPR011008">
    <property type="entry name" value="Dimeric_a/b-barrel"/>
</dbReference>
<sequence>MRGFVTALAPIHHLAEHSDGFVWRLQTGDDHGLCVIREGTGPAFLNLSVWRDYRSLHEFVYRSRHGHFLRQRERWFDKTRQPSTVLWWVTSGDRPTANDATRRLSHLRTYGPTARAFSLRCRFAASGTPVASTRPRSSTPR</sequence>
<reference evidence="2 3" key="1">
    <citation type="submission" date="2019-03" db="EMBL/GenBank/DDBJ databases">
        <title>Sequencing the genomes of 1000 actinobacteria strains.</title>
        <authorList>
            <person name="Klenk H.-P."/>
        </authorList>
    </citation>
    <scope>NUCLEOTIDE SEQUENCE [LARGE SCALE GENOMIC DNA]</scope>
    <source>
        <strain evidence="2 3">DSM 44969</strain>
    </source>
</reference>
<evidence type="ECO:0000313" key="3">
    <source>
        <dbReference type="Proteomes" id="UP000295560"/>
    </source>
</evidence>
<proteinExistence type="predicted"/>
<keyword evidence="3" id="KW-1185">Reference proteome</keyword>
<accession>A0A4R1I5G8</accession>
<dbReference type="AlphaFoldDB" id="A0A4R1I5G8"/>
<gene>
    <name evidence="2" type="ORF">EV378_3740</name>
</gene>
<name>A0A4R1I5G8_PSEEN</name>
<dbReference type="SUPFAM" id="SSF54909">
    <property type="entry name" value="Dimeric alpha+beta barrel"/>
    <property type="match status" value="1"/>
</dbReference>
<organism evidence="2 3">
    <name type="scientific">Pseudonocardia endophytica</name>
    <dbReference type="NCBI Taxonomy" id="401976"/>
    <lineage>
        <taxon>Bacteria</taxon>
        <taxon>Bacillati</taxon>
        <taxon>Actinomycetota</taxon>
        <taxon>Actinomycetes</taxon>
        <taxon>Pseudonocardiales</taxon>
        <taxon>Pseudonocardiaceae</taxon>
        <taxon>Pseudonocardia</taxon>
    </lineage>
</organism>
<feature type="domain" description="DUF3291" evidence="1">
    <location>
        <begin position="1"/>
        <end position="120"/>
    </location>
</feature>